<reference evidence="2 3" key="1">
    <citation type="submission" date="2015-11" db="EMBL/GenBank/DDBJ databases">
        <title>Genomic analysis of 38 Legionella species identifies large and diverse effector repertoires.</title>
        <authorList>
            <person name="Burstein D."/>
            <person name="Amaro F."/>
            <person name="Zusman T."/>
            <person name="Lifshitz Z."/>
            <person name="Cohen O."/>
            <person name="Gilbert J.A."/>
            <person name="Pupko T."/>
            <person name="Shuman H.A."/>
            <person name="Segal G."/>
        </authorList>
    </citation>
    <scope>NUCLEOTIDE SEQUENCE [LARGE SCALE GENOMIC DNA]</scope>
    <source>
        <strain evidence="2 3">Mt.St.Helens-4</strain>
    </source>
</reference>
<comment type="caution">
    <text evidence="2">The sequence shown here is derived from an EMBL/GenBank/DDBJ whole genome shotgun (WGS) entry which is preliminary data.</text>
</comment>
<protein>
    <submittedName>
        <fullName evidence="2">Transcriptional regulator, MarR family</fullName>
    </submittedName>
</protein>
<dbReference type="STRING" id="28087.Lsai_1984"/>
<dbReference type="GO" id="GO:0003700">
    <property type="term" value="F:DNA-binding transcription factor activity"/>
    <property type="evidence" value="ECO:0007669"/>
    <property type="project" value="InterPro"/>
</dbReference>
<dbReference type="PATRIC" id="fig|28087.4.peg.2143"/>
<dbReference type="PANTHER" id="PTHR33164">
    <property type="entry name" value="TRANSCRIPTIONAL REGULATOR, MARR FAMILY"/>
    <property type="match status" value="1"/>
</dbReference>
<evidence type="ECO:0000313" key="3">
    <source>
        <dbReference type="Proteomes" id="UP000054621"/>
    </source>
</evidence>
<dbReference type="InterPro" id="IPR036388">
    <property type="entry name" value="WH-like_DNA-bd_sf"/>
</dbReference>
<dbReference type="PANTHER" id="PTHR33164:SF43">
    <property type="entry name" value="HTH-TYPE TRANSCRIPTIONAL REPRESSOR YETL"/>
    <property type="match status" value="1"/>
</dbReference>
<dbReference type="SMART" id="SM00347">
    <property type="entry name" value="HTH_MARR"/>
    <property type="match status" value="1"/>
</dbReference>
<name>A0A0W0YHF9_9GAMM</name>
<dbReference type="InterPro" id="IPR039422">
    <property type="entry name" value="MarR/SlyA-like"/>
</dbReference>
<evidence type="ECO:0000259" key="1">
    <source>
        <dbReference type="PROSITE" id="PS50995"/>
    </source>
</evidence>
<dbReference type="GO" id="GO:0006950">
    <property type="term" value="P:response to stress"/>
    <property type="evidence" value="ECO:0007669"/>
    <property type="project" value="TreeGrafter"/>
</dbReference>
<evidence type="ECO:0000313" key="2">
    <source>
        <dbReference type="EMBL" id="KTD56267.1"/>
    </source>
</evidence>
<dbReference type="Proteomes" id="UP000054621">
    <property type="component" value="Unassembled WGS sequence"/>
</dbReference>
<organism evidence="2 3">
    <name type="scientific">Legionella sainthelensi</name>
    <dbReference type="NCBI Taxonomy" id="28087"/>
    <lineage>
        <taxon>Bacteria</taxon>
        <taxon>Pseudomonadati</taxon>
        <taxon>Pseudomonadota</taxon>
        <taxon>Gammaproteobacteria</taxon>
        <taxon>Legionellales</taxon>
        <taxon>Legionellaceae</taxon>
        <taxon>Legionella</taxon>
    </lineage>
</organism>
<sequence>MEKKKKIEPSQLKSHIGYRMRVVSNAVSHSFARKLAASEVTVAEWVILREMYSGEITTSPSAVAAITGLTRGAVSKLIDRLLAKNLVSRMEAIRDRRYQEIKLTAKAIKLIPKLAAIADENDTHFFSVLTSPERKNLFEILSKLADLHELNKNPIE</sequence>
<dbReference type="Gene3D" id="1.10.10.10">
    <property type="entry name" value="Winged helix-like DNA-binding domain superfamily/Winged helix DNA-binding domain"/>
    <property type="match status" value="1"/>
</dbReference>
<dbReference type="InterPro" id="IPR000835">
    <property type="entry name" value="HTH_MarR-typ"/>
</dbReference>
<dbReference type="InterPro" id="IPR036390">
    <property type="entry name" value="WH_DNA-bd_sf"/>
</dbReference>
<feature type="domain" description="HTH marR-type" evidence="1">
    <location>
        <begin position="13"/>
        <end position="146"/>
    </location>
</feature>
<dbReference type="AlphaFoldDB" id="A0A0W0YHF9"/>
<dbReference type="EMBL" id="LNYV01000033">
    <property type="protein sequence ID" value="KTD56267.1"/>
    <property type="molecule type" value="Genomic_DNA"/>
</dbReference>
<gene>
    <name evidence="2" type="ORF">Lsai_1984</name>
</gene>
<dbReference type="PRINTS" id="PR00598">
    <property type="entry name" value="HTHMARR"/>
</dbReference>
<dbReference type="PROSITE" id="PS50995">
    <property type="entry name" value="HTH_MARR_2"/>
    <property type="match status" value="1"/>
</dbReference>
<dbReference type="RefSeq" id="WP_027272238.1">
    <property type="nucleotide sequence ID" value="NZ_CAAAJE010000036.1"/>
</dbReference>
<proteinExistence type="predicted"/>
<dbReference type="Pfam" id="PF12802">
    <property type="entry name" value="MarR_2"/>
    <property type="match status" value="1"/>
</dbReference>
<accession>A0A0W0YHF9</accession>
<dbReference type="eggNOG" id="COG1846">
    <property type="taxonomic scope" value="Bacteria"/>
</dbReference>
<dbReference type="OrthoDB" id="9815567at2"/>
<dbReference type="SUPFAM" id="SSF46785">
    <property type="entry name" value="Winged helix' DNA-binding domain"/>
    <property type="match status" value="1"/>
</dbReference>